<proteinExistence type="predicted"/>
<comment type="caution">
    <text evidence="2">The sequence shown here is derived from an EMBL/GenBank/DDBJ whole genome shotgun (WGS) entry which is preliminary data.</text>
</comment>
<reference evidence="2 3" key="1">
    <citation type="submission" date="2020-09" db="EMBL/GenBank/DDBJ databases">
        <title>Draft genome of Gelidibacter salicanalis PAMC21136.</title>
        <authorList>
            <person name="Park H."/>
        </authorList>
    </citation>
    <scope>NUCLEOTIDE SEQUENCE [LARGE SCALE GENOMIC DNA]</scope>
    <source>
        <strain evidence="2 3">PAMC21136</strain>
    </source>
</reference>
<organism evidence="2 3">
    <name type="scientific">Gelidibacter salicanalis</name>
    <dbReference type="NCBI Taxonomy" id="291193"/>
    <lineage>
        <taxon>Bacteria</taxon>
        <taxon>Pseudomonadati</taxon>
        <taxon>Bacteroidota</taxon>
        <taxon>Flavobacteriia</taxon>
        <taxon>Flavobacteriales</taxon>
        <taxon>Flavobacteriaceae</taxon>
        <taxon>Gelidibacter</taxon>
    </lineage>
</organism>
<keyword evidence="1" id="KW-0812">Transmembrane</keyword>
<keyword evidence="1" id="KW-0472">Membrane</keyword>
<dbReference type="Proteomes" id="UP000662373">
    <property type="component" value="Unassembled WGS sequence"/>
</dbReference>
<accession>A0A934KZS9</accession>
<name>A0A934KZS9_9FLAO</name>
<dbReference type="EMBL" id="JAEHJZ010000050">
    <property type="protein sequence ID" value="MBJ7882655.1"/>
    <property type="molecule type" value="Genomic_DNA"/>
</dbReference>
<protein>
    <submittedName>
        <fullName evidence="2">Uncharacterized protein</fullName>
    </submittedName>
</protein>
<feature type="transmembrane region" description="Helical" evidence="1">
    <location>
        <begin position="7"/>
        <end position="26"/>
    </location>
</feature>
<evidence type="ECO:0000256" key="1">
    <source>
        <dbReference type="SAM" id="Phobius"/>
    </source>
</evidence>
<dbReference type="AlphaFoldDB" id="A0A934KZS9"/>
<gene>
    <name evidence="2" type="ORF">JEM65_18635</name>
</gene>
<feature type="transmembrane region" description="Helical" evidence="1">
    <location>
        <begin position="38"/>
        <end position="56"/>
    </location>
</feature>
<keyword evidence="3" id="KW-1185">Reference proteome</keyword>
<dbReference type="RefSeq" id="WP_199602896.1">
    <property type="nucleotide sequence ID" value="NZ_JAEHJZ010000050.1"/>
</dbReference>
<keyword evidence="1" id="KW-1133">Transmembrane helix</keyword>
<evidence type="ECO:0000313" key="3">
    <source>
        <dbReference type="Proteomes" id="UP000662373"/>
    </source>
</evidence>
<sequence>MKILNRAWFRIIVSLFLGGVATEIIHISTGDPNRPQEINFTILFAGIFYLIITLFTKKYLTD</sequence>
<evidence type="ECO:0000313" key="2">
    <source>
        <dbReference type="EMBL" id="MBJ7882655.1"/>
    </source>
</evidence>